<accession>A0A815UJJ6</accession>
<protein>
    <submittedName>
        <fullName evidence="1">Uncharacterized protein</fullName>
    </submittedName>
</protein>
<sequence length="63" mass="7354">NLIKGDVVVTTSSKRERLEDFLKVLDEDFELNDEDIKAIDDAGAKLHFRKYWTKEIDGDKQEL</sequence>
<evidence type="ECO:0000313" key="2">
    <source>
        <dbReference type="Proteomes" id="UP000663891"/>
    </source>
</evidence>
<feature type="non-terminal residue" evidence="1">
    <location>
        <position position="63"/>
    </location>
</feature>
<dbReference type="AlphaFoldDB" id="A0A815UJJ6"/>
<evidence type="ECO:0000313" key="1">
    <source>
        <dbReference type="EMBL" id="CAF1521648.1"/>
    </source>
</evidence>
<dbReference type="Proteomes" id="UP000663891">
    <property type="component" value="Unassembled WGS sequence"/>
</dbReference>
<proteinExistence type="predicted"/>
<dbReference type="Gene3D" id="3.20.20.100">
    <property type="entry name" value="NADP-dependent oxidoreductase domain"/>
    <property type="match status" value="1"/>
</dbReference>
<gene>
    <name evidence="1" type="ORF">VCS650_LOCUS43303</name>
</gene>
<comment type="caution">
    <text evidence="1">The sequence shown here is derived from an EMBL/GenBank/DDBJ whole genome shotgun (WGS) entry which is preliminary data.</text>
</comment>
<dbReference type="OrthoDB" id="416253at2759"/>
<reference evidence="1" key="1">
    <citation type="submission" date="2021-02" db="EMBL/GenBank/DDBJ databases">
        <authorList>
            <person name="Nowell W R."/>
        </authorList>
    </citation>
    <scope>NUCLEOTIDE SEQUENCE</scope>
</reference>
<dbReference type="EMBL" id="CAJNON010003163">
    <property type="protein sequence ID" value="CAF1521648.1"/>
    <property type="molecule type" value="Genomic_DNA"/>
</dbReference>
<dbReference type="InterPro" id="IPR036812">
    <property type="entry name" value="NAD(P)_OxRdtase_dom_sf"/>
</dbReference>
<dbReference type="SUPFAM" id="SSF51430">
    <property type="entry name" value="NAD(P)-linked oxidoreductase"/>
    <property type="match status" value="1"/>
</dbReference>
<organism evidence="1 2">
    <name type="scientific">Adineta steineri</name>
    <dbReference type="NCBI Taxonomy" id="433720"/>
    <lineage>
        <taxon>Eukaryota</taxon>
        <taxon>Metazoa</taxon>
        <taxon>Spiralia</taxon>
        <taxon>Gnathifera</taxon>
        <taxon>Rotifera</taxon>
        <taxon>Eurotatoria</taxon>
        <taxon>Bdelloidea</taxon>
        <taxon>Adinetida</taxon>
        <taxon>Adinetidae</taxon>
        <taxon>Adineta</taxon>
    </lineage>
</organism>
<name>A0A815UJJ6_9BILA</name>